<name>A0A1B2LW04_9GAMM</name>
<protein>
    <submittedName>
        <fullName evidence="1">Uncharacterized protein</fullName>
    </submittedName>
</protein>
<sequence length="82" mass="9473">MAAVLLDRLIQFAESGNQQKIQLKDQCYQGWVMEITDTALLISTGFADKSGKDQWLEFTDLEHATLSYWDNQQDQWINFALS</sequence>
<dbReference type="EMBL" id="CP016895">
    <property type="protein sequence ID" value="AOA56943.1"/>
    <property type="molecule type" value="Genomic_DNA"/>
</dbReference>
<dbReference type="AlphaFoldDB" id="A0A1B2LW04"/>
<accession>A0A1B2LW04</accession>
<reference evidence="1 2" key="1">
    <citation type="submission" date="2016-08" db="EMBL/GenBank/DDBJ databases">
        <authorList>
            <person name="Seilhamer J.J."/>
        </authorList>
    </citation>
    <scope>NUCLEOTIDE SEQUENCE [LARGE SCALE GENOMIC DNA]</scope>
    <source>
        <strain evidence="1 2">BRTC-1</strain>
    </source>
</reference>
<dbReference type="RefSeq" id="WP_067551067.1">
    <property type="nucleotide sequence ID" value="NZ_CP016895.1"/>
</dbReference>
<dbReference type="OrthoDB" id="6699058at2"/>
<dbReference type="Proteomes" id="UP000093391">
    <property type="component" value="Chromosome"/>
</dbReference>
<evidence type="ECO:0000313" key="1">
    <source>
        <dbReference type="EMBL" id="AOA56943.1"/>
    </source>
</evidence>
<organism evidence="1 2">
    <name type="scientific">Acinetobacter larvae</name>
    <dbReference type="NCBI Taxonomy" id="1789224"/>
    <lineage>
        <taxon>Bacteria</taxon>
        <taxon>Pseudomonadati</taxon>
        <taxon>Pseudomonadota</taxon>
        <taxon>Gammaproteobacteria</taxon>
        <taxon>Moraxellales</taxon>
        <taxon>Moraxellaceae</taxon>
        <taxon>Acinetobacter</taxon>
    </lineage>
</organism>
<evidence type="ECO:0000313" key="2">
    <source>
        <dbReference type="Proteomes" id="UP000093391"/>
    </source>
</evidence>
<dbReference type="STRING" id="1789224.BFG52_00255"/>
<gene>
    <name evidence="1" type="ORF">BFG52_00255</name>
</gene>
<proteinExistence type="predicted"/>
<keyword evidence="2" id="KW-1185">Reference proteome</keyword>
<dbReference type="KEGG" id="ala:BFG52_00255"/>